<sequence>MLEVKNFVNIGAGRKSNYEFAKDVLLKKYVNEEKVEVSKLAKELRVTYSSARNYLLRFLEEELGVTTNLKYYNYKK</sequence>
<dbReference type="AlphaFoldDB" id="A0A246ECW0"/>
<protein>
    <recommendedName>
        <fullName evidence="3">Transposase</fullName>
    </recommendedName>
</protein>
<evidence type="ECO:0008006" key="3">
    <source>
        <dbReference type="Google" id="ProtNLM"/>
    </source>
</evidence>
<dbReference type="EMBL" id="NHRT01000002">
    <property type="protein sequence ID" value="OWP23746.1"/>
    <property type="molecule type" value="Genomic_DNA"/>
</dbReference>
<name>A0A246ECW0_FUSNP</name>
<dbReference type="Proteomes" id="UP000197470">
    <property type="component" value="Unassembled WGS sequence"/>
</dbReference>
<gene>
    <name evidence="1" type="ORF">CA839_12185</name>
</gene>
<evidence type="ECO:0000313" key="1">
    <source>
        <dbReference type="EMBL" id="OWP23746.1"/>
    </source>
</evidence>
<evidence type="ECO:0000313" key="2">
    <source>
        <dbReference type="Proteomes" id="UP000197470"/>
    </source>
</evidence>
<comment type="caution">
    <text evidence="1">The sequence shown here is derived from an EMBL/GenBank/DDBJ whole genome shotgun (WGS) entry which is preliminary data.</text>
</comment>
<accession>A0A246ECW0</accession>
<dbReference type="RefSeq" id="WP_088389668.1">
    <property type="nucleotide sequence ID" value="NZ_NHRT01000002.1"/>
</dbReference>
<proteinExistence type="predicted"/>
<organism evidence="1 2">
    <name type="scientific">Fusobacterium nucleatum subsp. polymorphum</name>
    <name type="common">Fusobacterium polymorphum</name>
    <dbReference type="NCBI Taxonomy" id="76857"/>
    <lineage>
        <taxon>Bacteria</taxon>
        <taxon>Fusobacteriati</taxon>
        <taxon>Fusobacteriota</taxon>
        <taxon>Fusobacteriia</taxon>
        <taxon>Fusobacteriales</taxon>
        <taxon>Fusobacteriaceae</taxon>
        <taxon>Fusobacterium</taxon>
    </lineage>
</organism>
<reference evidence="1 2" key="1">
    <citation type="submission" date="2017-05" db="EMBL/GenBank/DDBJ databases">
        <title>Genome sequencing of Fusobacterium nucleatum subsp. polymorphum KCOM 1001 (=ChDC F119).</title>
        <authorList>
            <person name="Kook J.-K."/>
            <person name="Park S.-N."/>
            <person name="Lim Y.K."/>
            <person name="Roh H."/>
        </authorList>
    </citation>
    <scope>NUCLEOTIDE SEQUENCE [LARGE SCALE GENOMIC DNA]</scope>
    <source>
        <strain evidence="1 2">KCOM 1001</strain>
    </source>
</reference>